<comment type="caution">
    <text evidence="3">The sequence shown here is derived from an EMBL/GenBank/DDBJ whole genome shotgun (WGS) entry which is preliminary data.</text>
</comment>
<dbReference type="Gene3D" id="1.50.10.10">
    <property type="match status" value="1"/>
</dbReference>
<keyword evidence="4" id="KW-1185">Reference proteome</keyword>
<dbReference type="Proteomes" id="UP001596540">
    <property type="component" value="Unassembled WGS sequence"/>
</dbReference>
<evidence type="ECO:0000259" key="1">
    <source>
        <dbReference type="Pfam" id="PF14742"/>
    </source>
</evidence>
<dbReference type="InterPro" id="IPR032856">
    <property type="entry name" value="GDE_N_bis"/>
</dbReference>
<feature type="domain" description="Putative glycogen debranching enzyme N-terminal" evidence="1">
    <location>
        <begin position="21"/>
        <end position="200"/>
    </location>
</feature>
<dbReference type="EMBL" id="JBHTBH010000016">
    <property type="protein sequence ID" value="MFC7331141.1"/>
    <property type="molecule type" value="Genomic_DNA"/>
</dbReference>
<name>A0ABW2KMA7_9ACTN</name>
<dbReference type="InterPro" id="IPR054491">
    <property type="entry name" value="MGH1-like_GH"/>
</dbReference>
<proteinExistence type="predicted"/>
<sequence length="693" mass="72237">MADEPRVIQPYLHRLLSCVRAPSVVLAGEDGQIRPGGTQGWLRDDTRLLSMLVVDVDGIEPEPVGHALLGADRAAFTGVARLLGDTGADPTVRVERERAVHQDGLTESVRLASDARGTVRTRLRLRLAADLAGTSEVKHGGAGETVPVRVTGGHLTWGSGAARVEAEIEPAPDRVESGPDGVDLVWDLAVAGHTAWTAVLRARAVGTPLFGGAGPESPEWPVAVASRSGDLDRLVRQGVADLAALRLTDPEDPDDTFLAAGSPWFFTLFGRDSLWAARMLLPAGTGLAGGTLRVLARRQGTRHDRGTAEQPGRILHEVRGRQAVAGGHALPPLYYGTIDATPLWVVLLRDAWRWGLPEAEVHDLLPALRAALDWITGPADDDGDGFLDYIDTEGTGLANQGWKDSGDSIQWPDGRIATAPIALCEAQAYAHEAAVAGAELFTAFGAPGAGDLLDWAARLRERFRGAFWVGEGDAAFPAIALDGAKVPVATPTSNLGHLLGTGLLDDRESALVAARLAGPDLDCGYGLRTMSSTAAGFNPLGYHAGSVWPHDTAIAVQGLSRTGAGPAAASLASGLVTASASFGHRLPELFAGTDARAGEPVLAYPAACRPQAWSAASALALVTAALRLSADLPAGVLRVAPDPAFADWFPMTVDGLRVGGHPLRVTVDADGAATAETSAPVRVEGAVLRRSGG</sequence>
<evidence type="ECO:0000313" key="4">
    <source>
        <dbReference type="Proteomes" id="UP001596540"/>
    </source>
</evidence>
<reference evidence="4" key="1">
    <citation type="journal article" date="2019" name="Int. J. Syst. Evol. Microbiol.">
        <title>The Global Catalogue of Microorganisms (GCM) 10K type strain sequencing project: providing services to taxonomists for standard genome sequencing and annotation.</title>
        <authorList>
            <consortium name="The Broad Institute Genomics Platform"/>
            <consortium name="The Broad Institute Genome Sequencing Center for Infectious Disease"/>
            <person name="Wu L."/>
            <person name="Ma J."/>
        </authorList>
    </citation>
    <scope>NUCLEOTIDE SEQUENCE [LARGE SCALE GENOMIC DNA]</scope>
    <source>
        <strain evidence="4">CGMCC 4.7382</strain>
    </source>
</reference>
<dbReference type="SUPFAM" id="SSF48208">
    <property type="entry name" value="Six-hairpin glycosidases"/>
    <property type="match status" value="1"/>
</dbReference>
<dbReference type="Pfam" id="PF14742">
    <property type="entry name" value="GDE_N_bis"/>
    <property type="match status" value="1"/>
</dbReference>
<evidence type="ECO:0000259" key="2">
    <source>
        <dbReference type="Pfam" id="PF22422"/>
    </source>
</evidence>
<dbReference type="RefSeq" id="WP_379873787.1">
    <property type="nucleotide sequence ID" value="NZ_JBHTBH010000016.1"/>
</dbReference>
<gene>
    <name evidence="3" type="ORF">ACFQRF_25720</name>
</gene>
<dbReference type="Pfam" id="PF22422">
    <property type="entry name" value="MGH1-like_GH"/>
    <property type="match status" value="1"/>
</dbReference>
<feature type="domain" description="Mannosylglycerate hydrolase MGH1-like glycoside hydrolase" evidence="2">
    <location>
        <begin position="344"/>
        <end position="578"/>
    </location>
</feature>
<protein>
    <submittedName>
        <fullName evidence="3">Glycogen debranching N-terminal domain-containing protein</fullName>
    </submittedName>
</protein>
<dbReference type="InterPro" id="IPR012341">
    <property type="entry name" value="6hp_glycosidase-like_sf"/>
</dbReference>
<evidence type="ECO:0000313" key="3">
    <source>
        <dbReference type="EMBL" id="MFC7331141.1"/>
    </source>
</evidence>
<accession>A0ABW2KMA7</accession>
<organism evidence="3 4">
    <name type="scientific">Marinactinospora rubrisoli</name>
    <dbReference type="NCBI Taxonomy" id="2715399"/>
    <lineage>
        <taxon>Bacteria</taxon>
        <taxon>Bacillati</taxon>
        <taxon>Actinomycetota</taxon>
        <taxon>Actinomycetes</taxon>
        <taxon>Streptosporangiales</taxon>
        <taxon>Nocardiopsidaceae</taxon>
        <taxon>Marinactinospora</taxon>
    </lineage>
</organism>
<dbReference type="InterPro" id="IPR008928">
    <property type="entry name" value="6-hairpin_glycosidase_sf"/>
</dbReference>